<reference evidence="6" key="1">
    <citation type="submission" date="2021-02" db="EMBL/GenBank/DDBJ databases">
        <authorList>
            <person name="Nowell W R."/>
        </authorList>
    </citation>
    <scope>NUCLEOTIDE SEQUENCE</scope>
</reference>
<evidence type="ECO:0000256" key="3">
    <source>
        <dbReference type="ARBA" id="ARBA00022833"/>
    </source>
</evidence>
<dbReference type="GO" id="GO:0006511">
    <property type="term" value="P:ubiquitin-dependent protein catabolic process"/>
    <property type="evidence" value="ECO:0007669"/>
    <property type="project" value="TreeGrafter"/>
</dbReference>
<dbReference type="SMART" id="SM00504">
    <property type="entry name" value="Ubox"/>
    <property type="match status" value="1"/>
</dbReference>
<name>A0A819GH74_9BILA</name>
<dbReference type="SUPFAM" id="SSF53300">
    <property type="entry name" value="vWA-like"/>
    <property type="match status" value="1"/>
</dbReference>
<protein>
    <recommendedName>
        <fullName evidence="5">RING-type domain-containing protein</fullName>
    </recommendedName>
</protein>
<dbReference type="Proteomes" id="UP000663836">
    <property type="component" value="Unassembled WGS sequence"/>
</dbReference>
<sequence length="909" mass="103301">MEKRAVIIHFDLSASMDVAGFNPLVKTIIDLGTKLQNRGTRVHVSLFGDREQEAIHANFGGRLLTMNEFANGNYRPDGGSTKFRPSFERTKQFLTPYDAIIVSDGDFTDKTAKLAFQDQCRTVFFVAPSWSSLGVEVKHAKAIASSVYANVPYIGIASEKYPQLATIVEEFLNEQQFFVRLLGYTTIGGYTIPSNLLAPTRMLETFNCCHEQGEKQMQVFIKKILGLFRYLEETAKLNFERCIRGDEFRNLMSLVTPLIKISQSHLETNSACQQLYGYLTKILDNFGQEYQKLIKNFAYDPKAKAELQKFWDDAMSFSERAMIIDDNERKYGKSVAFFNARITSLTCTSEMLSEALQQLKTLYSPEDADRLSLILDILSVSRIDDRPTVAQEDLNILIWKKPNGTVDLLSILRQLPICLQQYQHSRDMPLDRDWTLQPLAALRLAWVMDASGRTFPDFITQALPSLVVHNKYLTDLDQNENRSAFWLKNLRELAPKIDLPAEVLQSIHQILTVHALKGFLLRLTDGSITYEKPIYENVSPYIDTDVPMAWCIFINEKLDRVDVQTDQVIERIAFVTDKHEIERWYNINLRKHGAVIRPRYLSKQEYANFPDDAIELYNTCTRKDVDILRDQLEEFGKGSYSSDQINAHIYTIRDRLKTIPCVLWGSQAQTHETVTTAKAACQDATIPTEKVVINITRSIIIDYLISHCDDRFVAGALRGFGEYARVASQQVSAGISELDYAIECGQKAMIEENSMEIVPFIHLDKPGVQEYLESQHKKITLQLRSVAARPQFESLFALLQKAKITVNDDSLSSMADLESLTTQATTVKPTENSSKVTLDKELFTCPITLDIMENPATTVPCGHMFEMSAINQYLRTSNICPSCRTAITGVTQNFAFKNIIEAWLAQQHE</sequence>
<comment type="caution">
    <text evidence="6">The sequence shown here is derived from an EMBL/GenBank/DDBJ whole genome shotgun (WGS) entry which is preliminary data.</text>
</comment>
<dbReference type="InterPro" id="IPR004181">
    <property type="entry name" value="Znf_MIZ"/>
</dbReference>
<dbReference type="PANTHER" id="PTHR16079">
    <property type="entry name" value="UBIQUITIN LIGASE PROTEIN CHFR"/>
    <property type="match status" value="1"/>
</dbReference>
<dbReference type="SUPFAM" id="SSF57850">
    <property type="entry name" value="RING/U-box"/>
    <property type="match status" value="1"/>
</dbReference>
<dbReference type="GO" id="GO:0005634">
    <property type="term" value="C:nucleus"/>
    <property type="evidence" value="ECO:0007669"/>
    <property type="project" value="TreeGrafter"/>
</dbReference>
<dbReference type="AlphaFoldDB" id="A0A819GH74"/>
<dbReference type="GO" id="GO:0004842">
    <property type="term" value="F:ubiquitin-protein transferase activity"/>
    <property type="evidence" value="ECO:0007669"/>
    <property type="project" value="InterPro"/>
</dbReference>
<dbReference type="Gene3D" id="3.30.40.10">
    <property type="entry name" value="Zinc/RING finger domain, C3HC4 (zinc finger)"/>
    <property type="match status" value="1"/>
</dbReference>
<dbReference type="EMBL" id="CAJOBD010002434">
    <property type="protein sequence ID" value="CAF3881790.1"/>
    <property type="molecule type" value="Genomic_DNA"/>
</dbReference>
<dbReference type="Pfam" id="PF11789">
    <property type="entry name" value="zf-Nse"/>
    <property type="match status" value="1"/>
</dbReference>
<proteinExistence type="predicted"/>
<keyword evidence="2 4" id="KW-0863">Zinc-finger</keyword>
<evidence type="ECO:0000259" key="5">
    <source>
        <dbReference type="PROSITE" id="PS50089"/>
    </source>
</evidence>
<evidence type="ECO:0000256" key="1">
    <source>
        <dbReference type="ARBA" id="ARBA00022723"/>
    </source>
</evidence>
<feature type="domain" description="RING-type" evidence="5">
    <location>
        <begin position="845"/>
        <end position="884"/>
    </location>
</feature>
<dbReference type="PROSITE" id="PS50089">
    <property type="entry name" value="ZF_RING_2"/>
    <property type="match status" value="1"/>
</dbReference>
<dbReference type="InterPro" id="IPR052256">
    <property type="entry name" value="E3_ubiquitin-ligase_CHFR"/>
</dbReference>
<dbReference type="InterPro" id="IPR013083">
    <property type="entry name" value="Znf_RING/FYVE/PHD"/>
</dbReference>
<keyword evidence="1" id="KW-0479">Metal-binding</keyword>
<dbReference type="InterPro" id="IPR036465">
    <property type="entry name" value="vWFA_dom_sf"/>
</dbReference>
<dbReference type="GO" id="GO:0016567">
    <property type="term" value="P:protein ubiquitination"/>
    <property type="evidence" value="ECO:0007669"/>
    <property type="project" value="InterPro"/>
</dbReference>
<accession>A0A819GH74</accession>
<gene>
    <name evidence="6" type="ORF">JBS370_LOCUS19881</name>
</gene>
<keyword evidence="3" id="KW-0862">Zinc</keyword>
<dbReference type="InterPro" id="IPR001841">
    <property type="entry name" value="Znf_RING"/>
</dbReference>
<evidence type="ECO:0000256" key="2">
    <source>
        <dbReference type="ARBA" id="ARBA00022771"/>
    </source>
</evidence>
<organism evidence="6 7">
    <name type="scientific">Rotaria sordida</name>
    <dbReference type="NCBI Taxonomy" id="392033"/>
    <lineage>
        <taxon>Eukaryota</taxon>
        <taxon>Metazoa</taxon>
        <taxon>Spiralia</taxon>
        <taxon>Gnathifera</taxon>
        <taxon>Rotifera</taxon>
        <taxon>Eurotatoria</taxon>
        <taxon>Bdelloidea</taxon>
        <taxon>Philodinida</taxon>
        <taxon>Philodinidae</taxon>
        <taxon>Rotaria</taxon>
    </lineage>
</organism>
<evidence type="ECO:0000313" key="6">
    <source>
        <dbReference type="EMBL" id="CAF3881790.1"/>
    </source>
</evidence>
<evidence type="ECO:0000256" key="4">
    <source>
        <dbReference type="PROSITE-ProRule" id="PRU00175"/>
    </source>
</evidence>
<dbReference type="GO" id="GO:0008270">
    <property type="term" value="F:zinc ion binding"/>
    <property type="evidence" value="ECO:0007669"/>
    <property type="project" value="UniProtKB-KW"/>
</dbReference>
<dbReference type="InterPro" id="IPR003613">
    <property type="entry name" value="Ubox_domain"/>
</dbReference>
<evidence type="ECO:0000313" key="7">
    <source>
        <dbReference type="Proteomes" id="UP000663836"/>
    </source>
</evidence>
<dbReference type="PANTHER" id="PTHR16079:SF4">
    <property type="entry name" value="E3 UBIQUITIN-PROTEIN LIGASE CHFR"/>
    <property type="match status" value="1"/>
</dbReference>